<dbReference type="OrthoDB" id="9808778at2"/>
<feature type="chain" id="PRO_5038480154" description="LPXTG-motif cell wall anchor domain-containing protein" evidence="3">
    <location>
        <begin position="32"/>
        <end position="446"/>
    </location>
</feature>
<reference evidence="5" key="1">
    <citation type="submission" date="2016-10" db="EMBL/GenBank/DDBJ databases">
        <authorList>
            <person name="Varghese N."/>
            <person name="Submissions S."/>
        </authorList>
    </citation>
    <scope>NUCLEOTIDE SEQUENCE [LARGE SCALE GENOMIC DNA]</scope>
    <source>
        <strain evidence="5">DSM 22002</strain>
    </source>
</reference>
<organism evidence="4 5">
    <name type="scientific">Agrococcus jejuensis</name>
    <dbReference type="NCBI Taxonomy" id="399736"/>
    <lineage>
        <taxon>Bacteria</taxon>
        <taxon>Bacillati</taxon>
        <taxon>Actinomycetota</taxon>
        <taxon>Actinomycetes</taxon>
        <taxon>Micrococcales</taxon>
        <taxon>Microbacteriaceae</taxon>
        <taxon>Agrococcus</taxon>
    </lineage>
</organism>
<sequence length="446" mass="45137">MPRSMRRASAAALTAILALGGIGLGAAAANADSTQTFSGVLQAGDATWERTWNCDGESAGFGQQYYDVQTFTVPETGGYRIDMTSHALANDDSVEQSADGYFHLYEGAFDPTNPTVGCLAADDDGTGSLRPRIDIGLTAGVTYTLVTTQYSNGADASQYAYTTQIDGLYPVTTFAPAAGQTRAFTEGPARLSVTFSEPVEGFDADDVDVFGAGPTTVSVTGSGASYEVLVDGFESYGSYFVRVETRAVTSVASGRPATQPDEITLVYVESLPTVTIAPVGDTTIATEPATFAVTFSEPVEGFAADDVVLGGTAGASTVAVTGDEADYVVTVGGFVGAGTVEASIRAEAAYVLVGGGEGPPQQIGTAPSDTATVTYAPVVAPSPTATAPAPTTSAPVAPAPTTAAPAVSPSGGELPQTGGSPLWIGLLLAGALVAAGVGVRRMARIR</sequence>
<feature type="region of interest" description="Disordered" evidence="1">
    <location>
        <begin position="384"/>
        <end position="414"/>
    </location>
</feature>
<dbReference type="STRING" id="399736.SAMN04489720_2304"/>
<evidence type="ECO:0008006" key="6">
    <source>
        <dbReference type="Google" id="ProtNLM"/>
    </source>
</evidence>
<protein>
    <recommendedName>
        <fullName evidence="6">LPXTG-motif cell wall anchor domain-containing protein</fullName>
    </recommendedName>
</protein>
<dbReference type="EMBL" id="LT629695">
    <property type="protein sequence ID" value="SDH76398.1"/>
    <property type="molecule type" value="Genomic_DNA"/>
</dbReference>
<dbReference type="RefSeq" id="WP_092505145.1">
    <property type="nucleotide sequence ID" value="NZ_LT629695.1"/>
</dbReference>
<evidence type="ECO:0000256" key="1">
    <source>
        <dbReference type="SAM" id="MobiDB-lite"/>
    </source>
</evidence>
<feature type="compositionally biased region" description="Low complexity" evidence="1">
    <location>
        <begin position="384"/>
        <end position="410"/>
    </location>
</feature>
<feature type="signal peptide" evidence="3">
    <location>
        <begin position="1"/>
        <end position="31"/>
    </location>
</feature>
<name>A0A1G8F2S7_9MICO</name>
<feature type="transmembrane region" description="Helical" evidence="2">
    <location>
        <begin position="422"/>
        <end position="439"/>
    </location>
</feature>
<evidence type="ECO:0000256" key="3">
    <source>
        <dbReference type="SAM" id="SignalP"/>
    </source>
</evidence>
<dbReference type="Proteomes" id="UP000198822">
    <property type="component" value="Chromosome I"/>
</dbReference>
<keyword evidence="3" id="KW-0732">Signal</keyword>
<evidence type="ECO:0000256" key="2">
    <source>
        <dbReference type="SAM" id="Phobius"/>
    </source>
</evidence>
<accession>A0A1G8F2S7</accession>
<evidence type="ECO:0000313" key="5">
    <source>
        <dbReference type="Proteomes" id="UP000198822"/>
    </source>
</evidence>
<keyword evidence="5" id="KW-1185">Reference proteome</keyword>
<keyword evidence="2" id="KW-0812">Transmembrane</keyword>
<gene>
    <name evidence="4" type="ORF">SAMN04489720_2304</name>
</gene>
<dbReference type="AlphaFoldDB" id="A0A1G8F2S7"/>
<proteinExistence type="predicted"/>
<keyword evidence="2" id="KW-1133">Transmembrane helix</keyword>
<evidence type="ECO:0000313" key="4">
    <source>
        <dbReference type="EMBL" id="SDH76398.1"/>
    </source>
</evidence>
<keyword evidence="2" id="KW-0472">Membrane</keyword>